<dbReference type="InterPro" id="IPR051642">
    <property type="entry name" value="SWI6-like"/>
</dbReference>
<dbReference type="InterPro" id="IPR036887">
    <property type="entry name" value="HTH_APSES_sf"/>
</dbReference>
<feature type="compositionally biased region" description="Low complexity" evidence="1">
    <location>
        <begin position="484"/>
        <end position="499"/>
    </location>
</feature>
<dbReference type="InterPro" id="IPR003163">
    <property type="entry name" value="Tscrpt_reg_HTH_APSES-type"/>
</dbReference>
<name>A0A2T7A7P8_TUBBO</name>
<accession>A0A2T7A7P8</accession>
<dbReference type="SUPFAM" id="SSF54616">
    <property type="entry name" value="DNA-binding domain of Mlu1-box binding protein MBP1"/>
    <property type="match status" value="1"/>
</dbReference>
<keyword evidence="4" id="KW-1185">Reference proteome</keyword>
<dbReference type="Gene3D" id="3.10.260.10">
    <property type="entry name" value="Transcription regulator HTH, APSES-type DNA-binding domain"/>
    <property type="match status" value="1"/>
</dbReference>
<dbReference type="AlphaFoldDB" id="A0A2T7A7P8"/>
<feature type="region of interest" description="Disordered" evidence="1">
    <location>
        <begin position="1"/>
        <end position="26"/>
    </location>
</feature>
<sequence length="550" mass="61086">MMPKERVVSKGPLKEKVNYPPHEEQQSEYNRQKLLEMELYPSDGVGVYPRSIPFKGSKEDFLRKTGRNRFDVFEYRFTAPNVKGEKKWWWVMWDYYNGLVRVHDFFDCCKPGKTEPGNAVREKVNPGLASVCHNITGGNLHAQGYWIPYEAAKALAAKFCYRIRYALTIIFGDSFPEQCLPEHHPEFGKYQIDAKIISACRQKSAAQLCIEQRRLRAAIHHHQHQPPPQQKTPSVTPNAAAVDPGASLLCFASTSSKSSSSSSSSSSSHSIAVVAEPPYPTTRRRKSLSPLPPPHSRSSSNQIYAQYRLRTRARTPPPPSPPPPPHLPPPLESLSSSPSSSTKRYFDPVRGIWTDGNSVQGRRGLDWENNRVANGGPQLLLPNQDAEQDRDTRASTNTFCTNNKSIADKQSPQQEAGKEQSLPPITPLLLHLPHPQAEASAHSYYRPGPQEPEPTPKRAKHTRVSAPPRFVLGTFSRGQRVCRSDSFSLSPPSSSISSGGRRGGGVKAEIQEEHVLAVEAAGNLMKLRLDEFNSGIGGSPAGGRKRRQSR</sequence>
<feature type="region of interest" description="Disordered" evidence="1">
    <location>
        <begin position="436"/>
        <end position="465"/>
    </location>
</feature>
<dbReference type="PANTHER" id="PTHR43828">
    <property type="entry name" value="ASPARAGINASE"/>
    <property type="match status" value="1"/>
</dbReference>
<dbReference type="GO" id="GO:0003677">
    <property type="term" value="F:DNA binding"/>
    <property type="evidence" value="ECO:0007669"/>
    <property type="project" value="InterPro"/>
</dbReference>
<proteinExistence type="predicted"/>
<feature type="compositionally biased region" description="Polar residues" evidence="1">
    <location>
        <begin position="394"/>
        <end position="414"/>
    </location>
</feature>
<feature type="region of interest" description="Disordered" evidence="1">
    <location>
        <begin position="531"/>
        <end position="550"/>
    </location>
</feature>
<dbReference type="OrthoDB" id="5562739at2759"/>
<dbReference type="GO" id="GO:0033309">
    <property type="term" value="C:SBF transcription complex"/>
    <property type="evidence" value="ECO:0007669"/>
    <property type="project" value="TreeGrafter"/>
</dbReference>
<evidence type="ECO:0000256" key="1">
    <source>
        <dbReference type="SAM" id="MobiDB-lite"/>
    </source>
</evidence>
<feature type="domain" description="HTH APSES-type" evidence="2">
    <location>
        <begin position="59"/>
        <end position="182"/>
    </location>
</feature>
<protein>
    <recommendedName>
        <fullName evidence="2">HTH APSES-type domain-containing protein</fullName>
    </recommendedName>
</protein>
<dbReference type="GO" id="GO:0030907">
    <property type="term" value="C:MBF transcription complex"/>
    <property type="evidence" value="ECO:0007669"/>
    <property type="project" value="TreeGrafter"/>
</dbReference>
<feature type="region of interest" description="Disordered" evidence="1">
    <location>
        <begin position="220"/>
        <end position="239"/>
    </location>
</feature>
<gene>
    <name evidence="3" type="ORF">B9Z19DRAFT_750928</name>
</gene>
<dbReference type="EMBL" id="NESQ01000007">
    <property type="protein sequence ID" value="PUU83749.1"/>
    <property type="molecule type" value="Genomic_DNA"/>
</dbReference>
<comment type="caution">
    <text evidence="3">The sequence shown here is derived from an EMBL/GenBank/DDBJ whole genome shotgun (WGS) entry which is preliminary data.</text>
</comment>
<dbReference type="STRING" id="42251.A0A2T7A7P8"/>
<dbReference type="GO" id="GO:0000981">
    <property type="term" value="F:DNA-binding transcription factor activity, RNA polymerase II-specific"/>
    <property type="evidence" value="ECO:0007669"/>
    <property type="project" value="UniProtKB-ARBA"/>
</dbReference>
<dbReference type="PANTHER" id="PTHR43828:SF5">
    <property type="entry name" value="TRANSCRIPTIONAL REPRESSOR XBP1"/>
    <property type="match status" value="1"/>
</dbReference>
<feature type="compositionally biased region" description="Low complexity" evidence="1">
    <location>
        <begin position="257"/>
        <end position="270"/>
    </location>
</feature>
<organism evidence="3 4">
    <name type="scientific">Tuber borchii</name>
    <name type="common">White truffle</name>
    <dbReference type="NCBI Taxonomy" id="42251"/>
    <lineage>
        <taxon>Eukaryota</taxon>
        <taxon>Fungi</taxon>
        <taxon>Dikarya</taxon>
        <taxon>Ascomycota</taxon>
        <taxon>Pezizomycotina</taxon>
        <taxon>Pezizomycetes</taxon>
        <taxon>Pezizales</taxon>
        <taxon>Tuberaceae</taxon>
        <taxon>Tuber</taxon>
    </lineage>
</organism>
<evidence type="ECO:0000313" key="4">
    <source>
        <dbReference type="Proteomes" id="UP000244722"/>
    </source>
</evidence>
<feature type="compositionally biased region" description="Pro residues" evidence="1">
    <location>
        <begin position="315"/>
        <end position="331"/>
    </location>
</feature>
<evidence type="ECO:0000259" key="2">
    <source>
        <dbReference type="PROSITE" id="PS51299"/>
    </source>
</evidence>
<feature type="region of interest" description="Disordered" evidence="1">
    <location>
        <begin position="257"/>
        <end position="420"/>
    </location>
</feature>
<evidence type="ECO:0000313" key="3">
    <source>
        <dbReference type="EMBL" id="PUU83749.1"/>
    </source>
</evidence>
<reference evidence="3 4" key="1">
    <citation type="submission" date="2017-04" db="EMBL/GenBank/DDBJ databases">
        <title>Draft genome sequence of Tuber borchii Vittad., a whitish edible truffle.</title>
        <authorList>
            <consortium name="DOE Joint Genome Institute"/>
            <person name="Murat C."/>
            <person name="Kuo A."/>
            <person name="Barry K.W."/>
            <person name="Clum A."/>
            <person name="Dockter R.B."/>
            <person name="Fauchery L."/>
            <person name="Iotti M."/>
            <person name="Kohler A."/>
            <person name="Labutti K."/>
            <person name="Lindquist E.A."/>
            <person name="Lipzen A."/>
            <person name="Ohm R.A."/>
            <person name="Wang M."/>
            <person name="Grigoriev I.V."/>
            <person name="Zambonelli A."/>
            <person name="Martin F.M."/>
        </authorList>
    </citation>
    <scope>NUCLEOTIDE SEQUENCE [LARGE SCALE GENOMIC DNA]</scope>
    <source>
        <strain evidence="3 4">Tbo3840</strain>
    </source>
</reference>
<dbReference type="PROSITE" id="PS51299">
    <property type="entry name" value="HTH_APSES"/>
    <property type="match status" value="1"/>
</dbReference>
<feature type="compositionally biased region" description="Low complexity" evidence="1">
    <location>
        <begin position="332"/>
        <end position="341"/>
    </location>
</feature>
<dbReference type="Proteomes" id="UP000244722">
    <property type="component" value="Unassembled WGS sequence"/>
</dbReference>
<feature type="region of interest" description="Disordered" evidence="1">
    <location>
        <begin position="483"/>
        <end position="506"/>
    </location>
</feature>